<feature type="compositionally biased region" description="Basic residues" evidence="1">
    <location>
        <begin position="211"/>
        <end position="223"/>
    </location>
</feature>
<dbReference type="Gene3D" id="2.40.128.20">
    <property type="match status" value="1"/>
</dbReference>
<dbReference type="CDD" id="cd00301">
    <property type="entry name" value="lipocalin_FABP"/>
    <property type="match status" value="1"/>
</dbReference>
<feature type="signal peptide" evidence="2">
    <location>
        <begin position="1"/>
        <end position="19"/>
    </location>
</feature>
<dbReference type="EMBL" id="JABFTP020000124">
    <property type="protein sequence ID" value="KAL3280261.1"/>
    <property type="molecule type" value="Genomic_DNA"/>
</dbReference>
<dbReference type="InterPro" id="IPR012674">
    <property type="entry name" value="Calycin"/>
</dbReference>
<organism evidence="3 4">
    <name type="scientific">Cryptolaemus montrouzieri</name>
    <dbReference type="NCBI Taxonomy" id="559131"/>
    <lineage>
        <taxon>Eukaryota</taxon>
        <taxon>Metazoa</taxon>
        <taxon>Ecdysozoa</taxon>
        <taxon>Arthropoda</taxon>
        <taxon>Hexapoda</taxon>
        <taxon>Insecta</taxon>
        <taxon>Pterygota</taxon>
        <taxon>Neoptera</taxon>
        <taxon>Endopterygota</taxon>
        <taxon>Coleoptera</taxon>
        <taxon>Polyphaga</taxon>
        <taxon>Cucujiformia</taxon>
        <taxon>Coccinelloidea</taxon>
        <taxon>Coccinellidae</taxon>
        <taxon>Scymninae</taxon>
        <taxon>Scymnini</taxon>
        <taxon>Cryptolaemus</taxon>
    </lineage>
</organism>
<reference evidence="3 4" key="1">
    <citation type="journal article" date="2021" name="BMC Biol.">
        <title>Horizontally acquired antibacterial genes associated with adaptive radiation of ladybird beetles.</title>
        <authorList>
            <person name="Li H.S."/>
            <person name="Tang X.F."/>
            <person name="Huang Y.H."/>
            <person name="Xu Z.Y."/>
            <person name="Chen M.L."/>
            <person name="Du X.Y."/>
            <person name="Qiu B.Y."/>
            <person name="Chen P.T."/>
            <person name="Zhang W."/>
            <person name="Slipinski A."/>
            <person name="Escalona H.E."/>
            <person name="Waterhouse R.M."/>
            <person name="Zwick A."/>
            <person name="Pang H."/>
        </authorList>
    </citation>
    <scope>NUCLEOTIDE SEQUENCE [LARGE SCALE GENOMIC DNA]</scope>
    <source>
        <strain evidence="3">SYSU2018</strain>
    </source>
</reference>
<dbReference type="Proteomes" id="UP001516400">
    <property type="component" value="Unassembled WGS sequence"/>
</dbReference>
<evidence type="ECO:0000256" key="2">
    <source>
        <dbReference type="SAM" id="SignalP"/>
    </source>
</evidence>
<protein>
    <recommendedName>
        <fullName evidence="5">Apolipoprotein D</fullName>
    </recommendedName>
</protein>
<sequence length="223" mass="26114">MKTIIFVFSCLVFFKLCESYGKKYDDKEKCPRVKAIRNFILEDLLGRWYVIEYYASSEEALSYRCMRAEFSASSPQDVTMNFTYSFTDDPINEILVGNITWVIPNPARPAHWVHSEDTYEGIYNTYILDSDYKSWALLLHCAEKKKVTRYLSSFIMSRKPTLGANEKAYLKDKLPRYDIDLSYLFEMSQNDCNVTTNDFIPPSLLSNRKNPSSRRHPMKHMHG</sequence>
<evidence type="ECO:0000313" key="3">
    <source>
        <dbReference type="EMBL" id="KAL3280261.1"/>
    </source>
</evidence>
<proteinExistence type="predicted"/>
<gene>
    <name evidence="3" type="ORF">HHI36_017756</name>
</gene>
<name>A0ABD2NNI3_9CUCU</name>
<evidence type="ECO:0008006" key="5">
    <source>
        <dbReference type="Google" id="ProtNLM"/>
    </source>
</evidence>
<dbReference type="PANTHER" id="PTHR10612:SF11">
    <property type="entry name" value="KARL, ISOFORM A"/>
    <property type="match status" value="1"/>
</dbReference>
<dbReference type="PANTHER" id="PTHR10612">
    <property type="entry name" value="APOLIPOPROTEIN D"/>
    <property type="match status" value="1"/>
</dbReference>
<dbReference type="AlphaFoldDB" id="A0ABD2NNI3"/>
<accession>A0ABD2NNI3</accession>
<feature type="chain" id="PRO_5044745417" description="Apolipoprotein D" evidence="2">
    <location>
        <begin position="20"/>
        <end position="223"/>
    </location>
</feature>
<feature type="region of interest" description="Disordered" evidence="1">
    <location>
        <begin position="203"/>
        <end position="223"/>
    </location>
</feature>
<dbReference type="FunFam" id="2.40.128.20:FF:000034">
    <property type="entry name" value="Karl, isoform A"/>
    <property type="match status" value="1"/>
</dbReference>
<comment type="caution">
    <text evidence="3">The sequence shown here is derived from an EMBL/GenBank/DDBJ whole genome shotgun (WGS) entry which is preliminary data.</text>
</comment>
<evidence type="ECO:0000313" key="4">
    <source>
        <dbReference type="Proteomes" id="UP001516400"/>
    </source>
</evidence>
<keyword evidence="2" id="KW-0732">Signal</keyword>
<keyword evidence="4" id="KW-1185">Reference proteome</keyword>
<dbReference type="SUPFAM" id="SSF50814">
    <property type="entry name" value="Lipocalins"/>
    <property type="match status" value="1"/>
</dbReference>
<evidence type="ECO:0000256" key="1">
    <source>
        <dbReference type="SAM" id="MobiDB-lite"/>
    </source>
</evidence>